<evidence type="ECO:0000313" key="1">
    <source>
        <dbReference type="EMBL" id="RQO89714.1"/>
    </source>
</evidence>
<name>A0A3N7GBP4_POPTR</name>
<gene>
    <name evidence="1" type="ORF">POPTR_004G225950</name>
</gene>
<protein>
    <submittedName>
        <fullName evidence="1">Uncharacterized protein</fullName>
    </submittedName>
</protein>
<dbReference type="AlphaFoldDB" id="A0A3N7GBP4"/>
<accession>A0A3N7GBP4</accession>
<organism evidence="1 2">
    <name type="scientific">Populus trichocarpa</name>
    <name type="common">Western balsam poplar</name>
    <name type="synonym">Populus balsamifera subsp. trichocarpa</name>
    <dbReference type="NCBI Taxonomy" id="3694"/>
    <lineage>
        <taxon>Eukaryota</taxon>
        <taxon>Viridiplantae</taxon>
        <taxon>Streptophyta</taxon>
        <taxon>Embryophyta</taxon>
        <taxon>Tracheophyta</taxon>
        <taxon>Spermatophyta</taxon>
        <taxon>Magnoliopsida</taxon>
        <taxon>eudicotyledons</taxon>
        <taxon>Gunneridae</taxon>
        <taxon>Pentapetalae</taxon>
        <taxon>rosids</taxon>
        <taxon>fabids</taxon>
        <taxon>Malpighiales</taxon>
        <taxon>Salicaceae</taxon>
        <taxon>Saliceae</taxon>
        <taxon>Populus</taxon>
    </lineage>
</organism>
<dbReference type="EMBL" id="CM009293">
    <property type="protein sequence ID" value="RQO89714.1"/>
    <property type="molecule type" value="Genomic_DNA"/>
</dbReference>
<dbReference type="Proteomes" id="UP000006729">
    <property type="component" value="Chromosome 4"/>
</dbReference>
<reference evidence="1 2" key="1">
    <citation type="journal article" date="2006" name="Science">
        <title>The genome of black cottonwood, Populus trichocarpa (Torr. &amp; Gray).</title>
        <authorList>
            <person name="Tuskan G.A."/>
            <person name="Difazio S."/>
            <person name="Jansson S."/>
            <person name="Bohlmann J."/>
            <person name="Grigoriev I."/>
            <person name="Hellsten U."/>
            <person name="Putnam N."/>
            <person name="Ralph S."/>
            <person name="Rombauts S."/>
            <person name="Salamov A."/>
            <person name="Schein J."/>
            <person name="Sterck L."/>
            <person name="Aerts A."/>
            <person name="Bhalerao R.R."/>
            <person name="Bhalerao R.P."/>
            <person name="Blaudez D."/>
            <person name="Boerjan W."/>
            <person name="Brun A."/>
            <person name="Brunner A."/>
            <person name="Busov V."/>
            <person name="Campbell M."/>
            <person name="Carlson J."/>
            <person name="Chalot M."/>
            <person name="Chapman J."/>
            <person name="Chen G.L."/>
            <person name="Cooper D."/>
            <person name="Coutinho P.M."/>
            <person name="Couturier J."/>
            <person name="Covert S."/>
            <person name="Cronk Q."/>
            <person name="Cunningham R."/>
            <person name="Davis J."/>
            <person name="Degroeve S."/>
            <person name="Dejardin A."/>
            <person name="Depamphilis C."/>
            <person name="Detter J."/>
            <person name="Dirks B."/>
            <person name="Dubchak I."/>
            <person name="Duplessis S."/>
            <person name="Ehlting J."/>
            <person name="Ellis B."/>
            <person name="Gendler K."/>
            <person name="Goodstein D."/>
            <person name="Gribskov M."/>
            <person name="Grimwood J."/>
            <person name="Groover A."/>
            <person name="Gunter L."/>
            <person name="Hamberger B."/>
            <person name="Heinze B."/>
            <person name="Helariutta Y."/>
            <person name="Henrissat B."/>
            <person name="Holligan D."/>
            <person name="Holt R."/>
            <person name="Huang W."/>
            <person name="Islam-Faridi N."/>
            <person name="Jones S."/>
            <person name="Jones-Rhoades M."/>
            <person name="Jorgensen R."/>
            <person name="Joshi C."/>
            <person name="Kangasjarvi J."/>
            <person name="Karlsson J."/>
            <person name="Kelleher C."/>
            <person name="Kirkpatrick R."/>
            <person name="Kirst M."/>
            <person name="Kohler A."/>
            <person name="Kalluri U."/>
            <person name="Larimer F."/>
            <person name="Leebens-Mack J."/>
            <person name="Leple J.C."/>
            <person name="Locascio P."/>
            <person name="Lou Y."/>
            <person name="Lucas S."/>
            <person name="Martin F."/>
            <person name="Montanini B."/>
            <person name="Napoli C."/>
            <person name="Nelson D.R."/>
            <person name="Nelson C."/>
            <person name="Nieminen K."/>
            <person name="Nilsson O."/>
            <person name="Pereda V."/>
            <person name="Peter G."/>
            <person name="Philippe R."/>
            <person name="Pilate G."/>
            <person name="Poliakov A."/>
            <person name="Razumovskaya J."/>
            <person name="Richardson P."/>
            <person name="Rinaldi C."/>
            <person name="Ritland K."/>
            <person name="Rouze P."/>
            <person name="Ryaboy D."/>
            <person name="Schmutz J."/>
            <person name="Schrader J."/>
            <person name="Segerman B."/>
            <person name="Shin H."/>
            <person name="Siddiqui A."/>
            <person name="Sterky F."/>
            <person name="Terry A."/>
            <person name="Tsai C.J."/>
            <person name="Uberbacher E."/>
            <person name="Unneberg P."/>
            <person name="Vahala J."/>
            <person name="Wall K."/>
            <person name="Wessler S."/>
            <person name="Yang G."/>
            <person name="Yin T."/>
            <person name="Douglas C."/>
            <person name="Marra M."/>
            <person name="Sandberg G."/>
            <person name="Van de Peer Y."/>
            <person name="Rokhsar D."/>
        </authorList>
    </citation>
    <scope>NUCLEOTIDE SEQUENCE [LARGE SCALE GENOMIC DNA]</scope>
    <source>
        <strain evidence="2">cv. Nisqually</strain>
    </source>
</reference>
<evidence type="ECO:0000313" key="2">
    <source>
        <dbReference type="Proteomes" id="UP000006729"/>
    </source>
</evidence>
<dbReference type="InParanoid" id="A0A3N7GBP4"/>
<proteinExistence type="predicted"/>
<keyword evidence="2" id="KW-1185">Reference proteome</keyword>
<sequence>MRINQINSKYGLAHLYSLCLKLLKESRKTMGIFEIY</sequence>